<dbReference type="AlphaFoldDB" id="A0A1B1N2U7"/>
<dbReference type="STRING" id="1462996.AWM70_15015"/>
<dbReference type="Gene3D" id="3.30.420.40">
    <property type="match status" value="2"/>
</dbReference>
<reference evidence="2 3" key="1">
    <citation type="submission" date="2016-01" db="EMBL/GenBank/DDBJ databases">
        <title>Complete Genome Sequence of Paenibacillus yonginensis DCY84, a novel Plant Growth-Promoting Bacteria with Elicitation of Induced Systemic Resistance.</title>
        <authorList>
            <person name="Kim Y.J."/>
            <person name="Yang D.C."/>
            <person name="Sukweenadhi J."/>
        </authorList>
    </citation>
    <scope>NUCLEOTIDE SEQUENCE [LARGE SCALE GENOMIC DNA]</scope>
    <source>
        <strain evidence="2 3">DCY84</strain>
    </source>
</reference>
<accession>A0A1B1N2U7</accession>
<organism evidence="2 3">
    <name type="scientific">Paenibacillus yonginensis</name>
    <dbReference type="NCBI Taxonomy" id="1462996"/>
    <lineage>
        <taxon>Bacteria</taxon>
        <taxon>Bacillati</taxon>
        <taxon>Bacillota</taxon>
        <taxon>Bacilli</taxon>
        <taxon>Bacillales</taxon>
        <taxon>Paenibacillaceae</taxon>
        <taxon>Paenibacillus</taxon>
    </lineage>
</organism>
<protein>
    <recommendedName>
        <fullName evidence="1">ATPase BadF/BadG/BcrA/BcrD type domain-containing protein</fullName>
    </recommendedName>
</protein>
<dbReference type="InterPro" id="IPR002731">
    <property type="entry name" value="ATPase_BadF"/>
</dbReference>
<dbReference type="RefSeq" id="WP_068697754.1">
    <property type="nucleotide sequence ID" value="NZ_CP014167.1"/>
</dbReference>
<dbReference type="KEGG" id="pyg:AWM70_15015"/>
<dbReference type="PANTHER" id="PTHR43190">
    <property type="entry name" value="N-ACETYL-D-GLUCOSAMINE KINASE"/>
    <property type="match status" value="1"/>
</dbReference>
<evidence type="ECO:0000259" key="1">
    <source>
        <dbReference type="Pfam" id="PF01869"/>
    </source>
</evidence>
<dbReference type="CDD" id="cd24007">
    <property type="entry name" value="ASKHA_NBD_eukNAGK-like"/>
    <property type="match status" value="1"/>
</dbReference>
<dbReference type="PANTHER" id="PTHR43190:SF3">
    <property type="entry name" value="N-ACETYL-D-GLUCOSAMINE KINASE"/>
    <property type="match status" value="1"/>
</dbReference>
<feature type="domain" description="ATPase BadF/BadG/BcrA/BcrD type" evidence="1">
    <location>
        <begin position="5"/>
        <end position="305"/>
    </location>
</feature>
<dbReference type="SUPFAM" id="SSF53067">
    <property type="entry name" value="Actin-like ATPase domain"/>
    <property type="match status" value="2"/>
</dbReference>
<name>A0A1B1N2U7_9BACL</name>
<sequence length="312" mass="33546">MRHVIGIDGGGTKTELCVADLSGHTWITHGGASSNVKAVGLNRGLEVIHLMLEDVYRNHDLLAKDCVGICLGLAGTEQLDERNAVADHVRRYFEKQDHTDVGIRVTNDAEIALAAAFGNNRGVMAISGTGSIVFGIALSGEHHRTGGWGHLLGDKGSGYEIGLSSLQSVMLSFDGVKPPTLLTSFILRKLGLSAPPELRTVMYQSLIEKKHIAELAEVCIQAAEEQDATALNILYTAAGDLAALTAALRRQDPSFSDVPQGVTGSIFKHSSLFLTFYKEQLEKLCGPIAIIQSKHRPVYGAVNLALRLKEEP</sequence>
<keyword evidence="3" id="KW-1185">Reference proteome</keyword>
<dbReference type="Pfam" id="PF01869">
    <property type="entry name" value="BcrAD_BadFG"/>
    <property type="match status" value="1"/>
</dbReference>
<dbReference type="InterPro" id="IPR043129">
    <property type="entry name" value="ATPase_NBD"/>
</dbReference>
<proteinExistence type="predicted"/>
<dbReference type="InterPro" id="IPR052519">
    <property type="entry name" value="Euk-type_GlcNAc_Kinase"/>
</dbReference>
<dbReference type="Proteomes" id="UP000092573">
    <property type="component" value="Chromosome"/>
</dbReference>
<gene>
    <name evidence="2" type="ORF">AWM70_15015</name>
</gene>
<dbReference type="EMBL" id="CP014167">
    <property type="protein sequence ID" value="ANS75748.1"/>
    <property type="molecule type" value="Genomic_DNA"/>
</dbReference>
<evidence type="ECO:0000313" key="2">
    <source>
        <dbReference type="EMBL" id="ANS75748.1"/>
    </source>
</evidence>
<evidence type="ECO:0000313" key="3">
    <source>
        <dbReference type="Proteomes" id="UP000092573"/>
    </source>
</evidence>